<sequence length="496" mass="55343">MVLPIDNPTKSFWIEGAESPLRNHRTTEDLPKETDVLIIGSGYTGASFAYWLHKFTNENGTTPKMVMLEARDICGGATGRNGGQLRPHFYSRYKNWSERFGSDGALKIIEHEAAHLKVFDHLLGEENLKEKVCFKLGETFDAAMSDEAWQRLKGEYEKMKFDHGENGSIIRECRLIESQKEAEEFTQMKGCLATVVHPSGQVWPYKFVHALLTILLDAGKLNLQANTPASEISERGSDGLITVKTPRGEIKAKTVVHATNRWAGHLMDEFSKLIYAGRGTIAAIKAPEGFLKNTGAQHWDSVINNYHLQLPPPYNTIIIGGAKPLTVHDPWQYINNDKEDEQFKGVPEFYAAWPKRDVLDWQGKDPAEFEKGTNEGGVWSGVYSSSIDSFPFVGPVPRREGHFVAAGFAGHGMPRILGSTAHLAPIVLDSLGIKNYNQPESAKIFPPLPKPFLATEERIDNLQNIDAIKKFQDEHTDNISSSKKIFAAPFPQIVTD</sequence>
<gene>
    <name evidence="2" type="ORF">L201_006970</name>
</gene>
<protein>
    <recommendedName>
        <fullName evidence="1">FAD dependent oxidoreductase domain-containing protein</fullName>
    </recommendedName>
</protein>
<dbReference type="Pfam" id="PF01266">
    <property type="entry name" value="DAO"/>
    <property type="match status" value="1"/>
</dbReference>
<organism evidence="2 3">
    <name type="scientific">Kwoniella dendrophila CBS 6074</name>
    <dbReference type="NCBI Taxonomy" id="1295534"/>
    <lineage>
        <taxon>Eukaryota</taxon>
        <taxon>Fungi</taxon>
        <taxon>Dikarya</taxon>
        <taxon>Basidiomycota</taxon>
        <taxon>Agaricomycotina</taxon>
        <taxon>Tremellomycetes</taxon>
        <taxon>Tremellales</taxon>
        <taxon>Cryptococcaceae</taxon>
        <taxon>Kwoniella</taxon>
    </lineage>
</organism>
<evidence type="ECO:0000259" key="1">
    <source>
        <dbReference type="Pfam" id="PF01266"/>
    </source>
</evidence>
<proteinExistence type="predicted"/>
<dbReference type="GeneID" id="91097639"/>
<evidence type="ECO:0000313" key="3">
    <source>
        <dbReference type="Proteomes" id="UP001355207"/>
    </source>
</evidence>
<dbReference type="AlphaFoldDB" id="A0AAX4K354"/>
<accession>A0AAX4K354</accession>
<dbReference type="Gene3D" id="3.30.9.10">
    <property type="entry name" value="D-Amino Acid Oxidase, subunit A, domain 2"/>
    <property type="match status" value="1"/>
</dbReference>
<dbReference type="Gene3D" id="3.50.50.60">
    <property type="entry name" value="FAD/NAD(P)-binding domain"/>
    <property type="match status" value="1"/>
</dbReference>
<evidence type="ECO:0000313" key="2">
    <source>
        <dbReference type="EMBL" id="WWC92016.1"/>
    </source>
</evidence>
<dbReference type="InterPro" id="IPR036188">
    <property type="entry name" value="FAD/NAD-bd_sf"/>
</dbReference>
<feature type="domain" description="FAD dependent oxidoreductase" evidence="1">
    <location>
        <begin position="35"/>
        <end position="414"/>
    </location>
</feature>
<dbReference type="Proteomes" id="UP001355207">
    <property type="component" value="Chromosome 9"/>
</dbReference>
<dbReference type="GO" id="GO:0005737">
    <property type="term" value="C:cytoplasm"/>
    <property type="evidence" value="ECO:0007669"/>
    <property type="project" value="TreeGrafter"/>
</dbReference>
<dbReference type="PANTHER" id="PTHR13847:SF188">
    <property type="entry name" value="EXPRESSED PROTEIN"/>
    <property type="match status" value="1"/>
</dbReference>
<reference evidence="2 3" key="1">
    <citation type="submission" date="2024-01" db="EMBL/GenBank/DDBJ databases">
        <title>Comparative genomics of Cryptococcus and Kwoniella reveals pathogenesis evolution and contrasting modes of karyotype evolution via chromosome fusion or intercentromeric recombination.</title>
        <authorList>
            <person name="Coelho M.A."/>
            <person name="David-Palma M."/>
            <person name="Shea T."/>
            <person name="Bowers K."/>
            <person name="McGinley-Smith S."/>
            <person name="Mohammad A.W."/>
            <person name="Gnirke A."/>
            <person name="Yurkov A.M."/>
            <person name="Nowrousian M."/>
            <person name="Sun S."/>
            <person name="Cuomo C.A."/>
            <person name="Heitman J."/>
        </authorList>
    </citation>
    <scope>NUCLEOTIDE SEQUENCE [LARGE SCALE GENOMIC DNA]</scope>
    <source>
        <strain evidence="2 3">CBS 6074</strain>
    </source>
</reference>
<keyword evidence="3" id="KW-1185">Reference proteome</keyword>
<dbReference type="SUPFAM" id="SSF51905">
    <property type="entry name" value="FAD/NAD(P)-binding domain"/>
    <property type="match status" value="1"/>
</dbReference>
<dbReference type="RefSeq" id="XP_066078778.1">
    <property type="nucleotide sequence ID" value="XM_066222681.1"/>
</dbReference>
<dbReference type="EMBL" id="CP144106">
    <property type="protein sequence ID" value="WWC92016.1"/>
    <property type="molecule type" value="Genomic_DNA"/>
</dbReference>
<dbReference type="PANTHER" id="PTHR13847">
    <property type="entry name" value="SARCOSINE DEHYDROGENASE-RELATED"/>
    <property type="match status" value="1"/>
</dbReference>
<dbReference type="InterPro" id="IPR006076">
    <property type="entry name" value="FAD-dep_OxRdtase"/>
</dbReference>
<name>A0AAX4K354_9TREE</name>